<gene>
    <name evidence="1" type="ORF">NLI96_g8272</name>
</gene>
<accession>A0AAD5UZI3</accession>
<proteinExistence type="predicted"/>
<name>A0AAD5UZI3_9APHY</name>
<sequence length="179" mass="19396">MMMVWDLDPVVAIHSPGSPDGNGDVPARPPPTAYPIPFPHPLTAVCSHPSTSKEFLVADSRGSIFLTDWRSDPDANKLDRWRNLSVIELIEPRALSDAVSGSTKRWSGSAAWRADSTDIIGATYGSKYALWDLSKLQGGKPTVTGASFPEGGTRFRHVSVSLVSRPSSFPARTQHKQPS</sequence>
<dbReference type="Gene3D" id="2.130.10.10">
    <property type="entry name" value="YVTN repeat-like/Quinoprotein amine dehydrogenase"/>
    <property type="match status" value="1"/>
</dbReference>
<dbReference type="SUPFAM" id="SSF50978">
    <property type="entry name" value="WD40 repeat-like"/>
    <property type="match status" value="1"/>
</dbReference>
<dbReference type="EMBL" id="JANAWD010000369">
    <property type="protein sequence ID" value="KAJ3480544.1"/>
    <property type="molecule type" value="Genomic_DNA"/>
</dbReference>
<organism evidence="1 2">
    <name type="scientific">Meripilus lineatus</name>
    <dbReference type="NCBI Taxonomy" id="2056292"/>
    <lineage>
        <taxon>Eukaryota</taxon>
        <taxon>Fungi</taxon>
        <taxon>Dikarya</taxon>
        <taxon>Basidiomycota</taxon>
        <taxon>Agaricomycotina</taxon>
        <taxon>Agaricomycetes</taxon>
        <taxon>Polyporales</taxon>
        <taxon>Meripilaceae</taxon>
        <taxon>Meripilus</taxon>
    </lineage>
</organism>
<comment type="caution">
    <text evidence="1">The sequence shown here is derived from an EMBL/GenBank/DDBJ whole genome shotgun (WGS) entry which is preliminary data.</text>
</comment>
<evidence type="ECO:0000313" key="1">
    <source>
        <dbReference type="EMBL" id="KAJ3480544.1"/>
    </source>
</evidence>
<dbReference type="InterPro" id="IPR015943">
    <property type="entry name" value="WD40/YVTN_repeat-like_dom_sf"/>
</dbReference>
<dbReference type="AlphaFoldDB" id="A0AAD5UZI3"/>
<protein>
    <submittedName>
        <fullName evidence="1">Uncharacterized protein</fullName>
    </submittedName>
</protein>
<dbReference type="InterPro" id="IPR036322">
    <property type="entry name" value="WD40_repeat_dom_sf"/>
</dbReference>
<evidence type="ECO:0000313" key="2">
    <source>
        <dbReference type="Proteomes" id="UP001212997"/>
    </source>
</evidence>
<reference evidence="1" key="1">
    <citation type="submission" date="2022-07" db="EMBL/GenBank/DDBJ databases">
        <title>Genome Sequence of Physisporinus lineatus.</title>
        <authorList>
            <person name="Buettner E."/>
        </authorList>
    </citation>
    <scope>NUCLEOTIDE SEQUENCE</scope>
    <source>
        <strain evidence="1">VT162</strain>
    </source>
</reference>
<dbReference type="Proteomes" id="UP001212997">
    <property type="component" value="Unassembled WGS sequence"/>
</dbReference>
<keyword evidence="2" id="KW-1185">Reference proteome</keyword>